<keyword evidence="1" id="KW-0472">Membrane</keyword>
<sequence length="138" mass="15179">MDYTSKPKPDLLQSNPQEYFRLQKQKQRKKALTIIAIVIPVLVAIGFAFVYGISSFMKSSDAYKTAITAIESKAEIKAWTGGITGYGFMPTGTIQTTNDSGHAELTIAVKGAKKDVDVYVALTKQNGAWQIQQMEVVE</sequence>
<gene>
    <name evidence="2" type="ORF">FMM05_13060</name>
</gene>
<feature type="transmembrane region" description="Helical" evidence="1">
    <location>
        <begin position="31"/>
        <end position="53"/>
    </location>
</feature>
<comment type="caution">
    <text evidence="2">The sequence shown here is derived from an EMBL/GenBank/DDBJ whole genome shotgun (WGS) entry which is preliminary data.</text>
</comment>
<name>A0A552UZD9_9FLAO</name>
<keyword evidence="1" id="KW-1133">Transmembrane helix</keyword>
<reference evidence="2 3" key="1">
    <citation type="submission" date="2019-07" db="EMBL/GenBank/DDBJ databases">
        <title>Flavobacterium sp. nov., isolated from glacier ice.</title>
        <authorList>
            <person name="Liu Q."/>
            <person name="Xin Y.-H."/>
        </authorList>
    </citation>
    <scope>NUCLEOTIDE SEQUENCE [LARGE SCALE GENOMIC DNA]</scope>
    <source>
        <strain evidence="2 3">ZT4R6</strain>
    </source>
</reference>
<dbReference type="RefSeq" id="WP_143373842.1">
    <property type="nucleotide sequence ID" value="NZ_VJVZ01000008.1"/>
</dbReference>
<proteinExistence type="predicted"/>
<evidence type="ECO:0000313" key="2">
    <source>
        <dbReference type="EMBL" id="TRW23585.1"/>
    </source>
</evidence>
<dbReference type="OrthoDB" id="9814143at2"/>
<dbReference type="EMBL" id="VJVZ01000008">
    <property type="protein sequence ID" value="TRW23585.1"/>
    <property type="molecule type" value="Genomic_DNA"/>
</dbReference>
<accession>A0A552UZD9</accession>
<evidence type="ECO:0000256" key="1">
    <source>
        <dbReference type="SAM" id="Phobius"/>
    </source>
</evidence>
<protein>
    <recommendedName>
        <fullName evidence="4">Cytochrome oxidase complex assembly protein 1</fullName>
    </recommendedName>
</protein>
<dbReference type="InterPro" id="IPR014807">
    <property type="entry name" value="Coa1"/>
</dbReference>
<dbReference type="AlphaFoldDB" id="A0A552UZD9"/>
<keyword evidence="3" id="KW-1185">Reference proteome</keyword>
<dbReference type="Proteomes" id="UP000320643">
    <property type="component" value="Unassembled WGS sequence"/>
</dbReference>
<dbReference type="Pfam" id="PF08695">
    <property type="entry name" value="Coa1"/>
    <property type="match status" value="1"/>
</dbReference>
<keyword evidence="1" id="KW-0812">Transmembrane</keyword>
<evidence type="ECO:0000313" key="3">
    <source>
        <dbReference type="Proteomes" id="UP000320643"/>
    </source>
</evidence>
<evidence type="ECO:0008006" key="4">
    <source>
        <dbReference type="Google" id="ProtNLM"/>
    </source>
</evidence>
<organism evidence="2 3">
    <name type="scientific">Flavobacterium zepuense</name>
    <dbReference type="NCBI Taxonomy" id="2593302"/>
    <lineage>
        <taxon>Bacteria</taxon>
        <taxon>Pseudomonadati</taxon>
        <taxon>Bacteroidota</taxon>
        <taxon>Flavobacteriia</taxon>
        <taxon>Flavobacteriales</taxon>
        <taxon>Flavobacteriaceae</taxon>
        <taxon>Flavobacterium</taxon>
    </lineage>
</organism>